<evidence type="ECO:0000313" key="4">
    <source>
        <dbReference type="Proteomes" id="UP001144280"/>
    </source>
</evidence>
<feature type="region of interest" description="Disordered" evidence="2">
    <location>
        <begin position="430"/>
        <end position="459"/>
    </location>
</feature>
<evidence type="ECO:0000256" key="1">
    <source>
        <dbReference type="SAM" id="Coils"/>
    </source>
</evidence>
<name>A0ABQ5R2P9_9ACTN</name>
<gene>
    <name evidence="3" type="ORF">Pa4123_57740</name>
</gene>
<dbReference type="Proteomes" id="UP001144280">
    <property type="component" value="Unassembled WGS sequence"/>
</dbReference>
<sequence length="459" mass="49928">MPPPPDLLVIRLDELQEDIEEVQQVVAKAETRHERLKVLREAGEYAAERLKTARRQANDAALDAEGTPFHHAMEALSGTLREVAAKIRHINDTVADIDRAMIHLREAEDINNRCGQILDDIRDIRSRVRGGEVSYADAWAAFDELSDTRCRMLFSDYVDLLGGLTLRDTGLDDQISGMADDLLHELGTELLALPARPAEASAADPASLGSLIKLWFPEWTIWGVPLFGYDAGLAWVSRRSPLGAQLLDAEPAGSRGCLVADAYATFALGPAYASAAILLRMRTPAAGDPAVSPSEAGRAHVILRVLRALGQSGTFGGLGGLVEECWQEAVRQRGGVTEPANRDALDRFADRAVDILDKVTTLRRFDSQLWESEALETLNTLRLTEPGGPQPATVRGLLNGAWAARLEKPDNRAYVNRIGIKAKNLWTPHNGGGAGEKWPGGSIQSPRKPSYGTTFLARG</sequence>
<protein>
    <submittedName>
        <fullName evidence="3">Uncharacterized protein</fullName>
    </submittedName>
</protein>
<keyword evidence="4" id="KW-1185">Reference proteome</keyword>
<keyword evidence="1" id="KW-0175">Coiled coil</keyword>
<feature type="compositionally biased region" description="Polar residues" evidence="2">
    <location>
        <begin position="442"/>
        <end position="453"/>
    </location>
</feature>
<evidence type="ECO:0000256" key="2">
    <source>
        <dbReference type="SAM" id="MobiDB-lite"/>
    </source>
</evidence>
<reference evidence="3" key="1">
    <citation type="submission" date="2022-12" db="EMBL/GenBank/DDBJ databases">
        <title>New Phytohabitans aurantiacus sp. RD004123 nov., an actinomycete isolated from soil.</title>
        <authorList>
            <person name="Triningsih D.W."/>
            <person name="Harunari E."/>
            <person name="Igarashi Y."/>
        </authorList>
    </citation>
    <scope>NUCLEOTIDE SEQUENCE</scope>
    <source>
        <strain evidence="3">RD004123</strain>
    </source>
</reference>
<proteinExistence type="predicted"/>
<comment type="caution">
    <text evidence="3">The sequence shown here is derived from an EMBL/GenBank/DDBJ whole genome shotgun (WGS) entry which is preliminary data.</text>
</comment>
<accession>A0ABQ5R2P9</accession>
<organism evidence="3 4">
    <name type="scientific">Phytohabitans aurantiacus</name>
    <dbReference type="NCBI Taxonomy" id="3016789"/>
    <lineage>
        <taxon>Bacteria</taxon>
        <taxon>Bacillati</taxon>
        <taxon>Actinomycetota</taxon>
        <taxon>Actinomycetes</taxon>
        <taxon>Micromonosporales</taxon>
        <taxon>Micromonosporaceae</taxon>
    </lineage>
</organism>
<dbReference type="EMBL" id="BSDI01000032">
    <property type="protein sequence ID" value="GLI00498.1"/>
    <property type="molecule type" value="Genomic_DNA"/>
</dbReference>
<dbReference type="RefSeq" id="WP_281900832.1">
    <property type="nucleotide sequence ID" value="NZ_BSDI01000032.1"/>
</dbReference>
<evidence type="ECO:0000313" key="3">
    <source>
        <dbReference type="EMBL" id="GLI00498.1"/>
    </source>
</evidence>
<feature type="coiled-coil region" evidence="1">
    <location>
        <begin position="12"/>
        <end position="39"/>
    </location>
</feature>